<protein>
    <recommendedName>
        <fullName evidence="6">DUF11 domain-containing protein</fullName>
    </recommendedName>
</protein>
<name>A0A3B1A956_9ZZZZ</name>
<accession>A0A3B1A956</accession>
<gene>
    <name evidence="5" type="ORF">MNBD_GAMMA22-1181</name>
</gene>
<feature type="region of interest" description="Disordered" evidence="1">
    <location>
        <begin position="533"/>
        <end position="561"/>
    </location>
</feature>
<dbReference type="GO" id="GO:0005509">
    <property type="term" value="F:calcium ion binding"/>
    <property type="evidence" value="ECO:0007669"/>
    <property type="project" value="InterPro"/>
</dbReference>
<feature type="domain" description="Cadherin-like" evidence="4">
    <location>
        <begin position="439"/>
        <end position="531"/>
    </location>
</feature>
<dbReference type="InterPro" id="IPR013783">
    <property type="entry name" value="Ig-like_fold"/>
</dbReference>
<evidence type="ECO:0000259" key="4">
    <source>
        <dbReference type="Pfam" id="PF17892"/>
    </source>
</evidence>
<dbReference type="AlphaFoldDB" id="A0A3B1A956"/>
<dbReference type="EMBL" id="UOFS01000036">
    <property type="protein sequence ID" value="VAW98120.1"/>
    <property type="molecule type" value="Genomic_DNA"/>
</dbReference>
<sequence length="595" mass="62719">MRIIVKVFILLLSSIFANQLFASSFFTLTTNDAANSGFNDPTPFTAIGGNNATTLGQARLNALQYAANQLSKKINSTVNIDLIVSFRSLGQGVLAQTGTGGYHHNFNGALLRDTYYHSALANKLAGMEINTQIYDMTINFGSSIGNAEWYFGFDGKPPGGNRNYDFVTVATHEILHGIGFSTAVDVVSGAKRNGLNDVYMLNLEQHNAVQANYSLMTNAGRATANISNQLHWIGAAVVAKANNSNGFQNGHAAMYAPSSLQPGSSVSHFSTSFSGPDQMMEPAYRFPNHDIGLAAQVLEDIGWGKLNSDPRSVDLSVEVTSANLNPARGTNETYFITVTNKSGANTATAIVVSNFLPANSSFISVSPASGATCDNSNVAQNRIVTCSLPSLPASGTAIFSVVVRINNAAGNIFSANVESVNPDPVIINNSTVNTVLVNNEKPPVFSTVAPQTIEEGKKLTLPISASDLDGDIPTLRLLNLPATATFVSNGNGNATFTWTPATADVGNTVLNFEASDGKTPAVTMAVSVTVTAKPVPTPTPTPTPNPSTPPPPTSGADTPAAGCTLSRSAKFDPAFPVLLLFLSLVYFVRKKKLKI</sequence>
<feature type="domain" description="DUF11" evidence="3">
    <location>
        <begin position="314"/>
        <end position="434"/>
    </location>
</feature>
<evidence type="ECO:0000313" key="5">
    <source>
        <dbReference type="EMBL" id="VAW98120.1"/>
    </source>
</evidence>
<dbReference type="InterPro" id="IPR001434">
    <property type="entry name" value="OmcB-like_DUF11"/>
</dbReference>
<proteinExistence type="predicted"/>
<feature type="transmembrane region" description="Helical" evidence="2">
    <location>
        <begin position="573"/>
        <end position="589"/>
    </location>
</feature>
<dbReference type="SUPFAM" id="SSF49313">
    <property type="entry name" value="Cadherin-like"/>
    <property type="match status" value="1"/>
</dbReference>
<dbReference type="InterPro" id="IPR041690">
    <property type="entry name" value="Cadherin_5"/>
</dbReference>
<evidence type="ECO:0008006" key="6">
    <source>
        <dbReference type="Google" id="ProtNLM"/>
    </source>
</evidence>
<reference evidence="5" key="1">
    <citation type="submission" date="2018-06" db="EMBL/GenBank/DDBJ databases">
        <authorList>
            <person name="Zhirakovskaya E."/>
        </authorList>
    </citation>
    <scope>NUCLEOTIDE SEQUENCE</scope>
</reference>
<feature type="compositionally biased region" description="Pro residues" evidence="1">
    <location>
        <begin position="535"/>
        <end position="553"/>
    </location>
</feature>
<dbReference type="InterPro" id="IPR015919">
    <property type="entry name" value="Cadherin-like_sf"/>
</dbReference>
<keyword evidence="2" id="KW-0812">Transmembrane</keyword>
<keyword evidence="2" id="KW-1133">Transmembrane helix</keyword>
<evidence type="ECO:0000259" key="3">
    <source>
        <dbReference type="Pfam" id="PF01345"/>
    </source>
</evidence>
<dbReference type="Pfam" id="PF01345">
    <property type="entry name" value="DUF11"/>
    <property type="match status" value="1"/>
</dbReference>
<evidence type="ECO:0000256" key="2">
    <source>
        <dbReference type="SAM" id="Phobius"/>
    </source>
</evidence>
<dbReference type="GO" id="GO:0016020">
    <property type="term" value="C:membrane"/>
    <property type="evidence" value="ECO:0007669"/>
    <property type="project" value="InterPro"/>
</dbReference>
<dbReference type="Gene3D" id="2.60.40.10">
    <property type="entry name" value="Immunoglobulins"/>
    <property type="match status" value="1"/>
</dbReference>
<evidence type="ECO:0000256" key="1">
    <source>
        <dbReference type="SAM" id="MobiDB-lite"/>
    </source>
</evidence>
<dbReference type="Pfam" id="PF17892">
    <property type="entry name" value="Cadherin_5"/>
    <property type="match status" value="1"/>
</dbReference>
<organism evidence="5">
    <name type="scientific">hydrothermal vent metagenome</name>
    <dbReference type="NCBI Taxonomy" id="652676"/>
    <lineage>
        <taxon>unclassified sequences</taxon>
        <taxon>metagenomes</taxon>
        <taxon>ecological metagenomes</taxon>
    </lineage>
</organism>
<keyword evidence="2" id="KW-0472">Membrane</keyword>